<dbReference type="Ensembl" id="ENSSHAT00000044598.1">
    <property type="protein sequence ID" value="ENSSHAP00000033579.1"/>
    <property type="gene ID" value="ENSSHAG00000020922.1"/>
</dbReference>
<dbReference type="Proteomes" id="UP000007648">
    <property type="component" value="Unassembled WGS sequence"/>
</dbReference>
<dbReference type="InParanoid" id="A0A7N4P948"/>
<dbReference type="AlphaFoldDB" id="A0A7N4P948"/>
<reference evidence="1 2" key="1">
    <citation type="journal article" date="2011" name="Proc. Natl. Acad. Sci. U.S.A.">
        <title>Genetic diversity and population structure of the endangered marsupial Sarcophilus harrisii (Tasmanian devil).</title>
        <authorList>
            <person name="Miller W."/>
            <person name="Hayes V.M."/>
            <person name="Ratan A."/>
            <person name="Petersen D.C."/>
            <person name="Wittekindt N.E."/>
            <person name="Miller J."/>
            <person name="Walenz B."/>
            <person name="Knight J."/>
            <person name="Qi J."/>
            <person name="Zhao F."/>
            <person name="Wang Q."/>
            <person name="Bedoya-Reina O.C."/>
            <person name="Katiyar N."/>
            <person name="Tomsho L.P."/>
            <person name="Kasson L.M."/>
            <person name="Hardie R.A."/>
            <person name="Woodbridge P."/>
            <person name="Tindall E.A."/>
            <person name="Bertelsen M.F."/>
            <person name="Dixon D."/>
            <person name="Pyecroft S."/>
            <person name="Helgen K.M."/>
            <person name="Lesk A.M."/>
            <person name="Pringle T.H."/>
            <person name="Patterson N."/>
            <person name="Zhang Y."/>
            <person name="Kreiss A."/>
            <person name="Woods G.M."/>
            <person name="Jones M.E."/>
            <person name="Schuster S.C."/>
        </authorList>
    </citation>
    <scope>NUCLEOTIDE SEQUENCE [LARGE SCALE GENOMIC DNA]</scope>
</reference>
<name>A0A7N4P948_SARHA</name>
<evidence type="ECO:0000313" key="2">
    <source>
        <dbReference type="Proteomes" id="UP000007648"/>
    </source>
</evidence>
<dbReference type="GeneTree" id="ENSGT00900000143672"/>
<sequence>MSYFPTPHCFHEAPRELWAVFRSAPDLGIWGHCGERENTSLDGCSRSQSLRSMRLSTAWSSSSEYCSSSACVCSAPTALGLPLGLTVTTPARASNSCRTEEKVSLRNCTI</sequence>
<organism evidence="1 2">
    <name type="scientific">Sarcophilus harrisii</name>
    <name type="common">Tasmanian devil</name>
    <name type="synonym">Sarcophilus laniarius</name>
    <dbReference type="NCBI Taxonomy" id="9305"/>
    <lineage>
        <taxon>Eukaryota</taxon>
        <taxon>Metazoa</taxon>
        <taxon>Chordata</taxon>
        <taxon>Craniata</taxon>
        <taxon>Vertebrata</taxon>
        <taxon>Euteleostomi</taxon>
        <taxon>Mammalia</taxon>
        <taxon>Metatheria</taxon>
        <taxon>Dasyuromorphia</taxon>
        <taxon>Dasyuridae</taxon>
        <taxon>Sarcophilus</taxon>
    </lineage>
</organism>
<keyword evidence="2" id="KW-1185">Reference proteome</keyword>
<proteinExistence type="predicted"/>
<evidence type="ECO:0000313" key="1">
    <source>
        <dbReference type="Ensembl" id="ENSSHAP00000033579.1"/>
    </source>
</evidence>
<protein>
    <submittedName>
        <fullName evidence="1">Uncharacterized protein</fullName>
    </submittedName>
</protein>
<reference evidence="1" key="2">
    <citation type="submission" date="2025-08" db="UniProtKB">
        <authorList>
            <consortium name="Ensembl"/>
        </authorList>
    </citation>
    <scope>IDENTIFICATION</scope>
</reference>
<reference evidence="1" key="3">
    <citation type="submission" date="2025-09" db="UniProtKB">
        <authorList>
            <consortium name="Ensembl"/>
        </authorList>
    </citation>
    <scope>IDENTIFICATION</scope>
</reference>
<accession>A0A7N4P948</accession>